<gene>
    <name evidence="12" type="ORF">DCHRY22_LOCUS11126</name>
</gene>
<feature type="domain" description="C2H2-type" evidence="11">
    <location>
        <begin position="412"/>
        <end position="439"/>
    </location>
</feature>
<evidence type="ECO:0000256" key="10">
    <source>
        <dbReference type="PROSITE-ProRule" id="PRU00042"/>
    </source>
</evidence>
<organism evidence="12 13">
    <name type="scientific">Danaus chrysippus</name>
    <name type="common">African queen</name>
    <dbReference type="NCBI Taxonomy" id="151541"/>
    <lineage>
        <taxon>Eukaryota</taxon>
        <taxon>Metazoa</taxon>
        <taxon>Ecdysozoa</taxon>
        <taxon>Arthropoda</taxon>
        <taxon>Hexapoda</taxon>
        <taxon>Insecta</taxon>
        <taxon>Pterygota</taxon>
        <taxon>Neoptera</taxon>
        <taxon>Endopterygota</taxon>
        <taxon>Lepidoptera</taxon>
        <taxon>Glossata</taxon>
        <taxon>Ditrysia</taxon>
        <taxon>Papilionoidea</taxon>
        <taxon>Nymphalidae</taxon>
        <taxon>Danainae</taxon>
        <taxon>Danaini</taxon>
        <taxon>Danaina</taxon>
        <taxon>Danaus</taxon>
        <taxon>Anosia</taxon>
    </lineage>
</organism>
<evidence type="ECO:0000256" key="4">
    <source>
        <dbReference type="ARBA" id="ARBA00022771"/>
    </source>
</evidence>
<evidence type="ECO:0000256" key="6">
    <source>
        <dbReference type="ARBA" id="ARBA00023015"/>
    </source>
</evidence>
<keyword evidence="2" id="KW-0479">Metal-binding</keyword>
<dbReference type="InterPro" id="IPR036236">
    <property type="entry name" value="Znf_C2H2_sf"/>
</dbReference>
<evidence type="ECO:0000259" key="11">
    <source>
        <dbReference type="PROSITE" id="PS50157"/>
    </source>
</evidence>
<dbReference type="InterPro" id="IPR013087">
    <property type="entry name" value="Znf_C2H2_type"/>
</dbReference>
<sequence length="476" mass="55768">MLSLDLDDTKYMICGLCIKQLESCQRFKEQVIVSLRTLEASTRIKINRVKEEINPAIRLTSGSDVEDSDVKGILFGDIKQESLHDSDFDEHSVLNDILIKHDPDELKSRRSRRSTLMTKKKVSYSVRKQAELKETERMLKRGLFPFKIGKNQTYSCAICPEKSTVLDDIKTHITDHNIANIHVAFKKTMTNQQRFYKYSTKLKCKLCKDDIRDYVTLKNHIDSCIRSNTKCNNLPFKLEKDQLDCPICKKTFLNFVSLNTHMNVHYPNHVCDNCGKAFASKARLRGHMRTHEIGDFPCRYCDQIFDRVTKRENHVSKEHKSGIRYACKRCNISLTSFYARQKHLAEVHNEELKRYKCKACTQSYITPGHLSSHVRRDHLNERNHKCTKCDQAFYTRNSLKMHMIKHDGERIHTCNICNKSYQRKKTLREHMRIHNNDKRFVCPVCGRAFTQKCTLKGHLKVHERRLEDNVQPSIQI</sequence>
<dbReference type="SMART" id="SM00355">
    <property type="entry name" value="ZnF_C2H2"/>
    <property type="match status" value="9"/>
</dbReference>
<dbReference type="Pfam" id="PF00096">
    <property type="entry name" value="zf-C2H2"/>
    <property type="match status" value="6"/>
</dbReference>
<dbReference type="FunFam" id="3.30.160.60:FF:000646">
    <property type="entry name" value="Myeloid zinc finger 1"/>
    <property type="match status" value="1"/>
</dbReference>
<keyword evidence="13" id="KW-1185">Reference proteome</keyword>
<protein>
    <submittedName>
        <fullName evidence="12">(African queen) hypothetical protein</fullName>
    </submittedName>
</protein>
<dbReference type="FunFam" id="3.30.160.60:FF:000870">
    <property type="entry name" value="zinc finger protein 197 isoform X1"/>
    <property type="match status" value="1"/>
</dbReference>
<comment type="caution">
    <text evidence="12">The sequence shown here is derived from an EMBL/GenBank/DDBJ whole genome shotgun (WGS) entry which is preliminary data.</text>
</comment>
<keyword evidence="3" id="KW-0677">Repeat</keyword>
<evidence type="ECO:0000256" key="1">
    <source>
        <dbReference type="ARBA" id="ARBA00004123"/>
    </source>
</evidence>
<dbReference type="GO" id="GO:0003677">
    <property type="term" value="F:DNA binding"/>
    <property type="evidence" value="ECO:0007669"/>
    <property type="project" value="UniProtKB-KW"/>
</dbReference>
<comment type="subcellular location">
    <subcellularLocation>
        <location evidence="1">Nucleus</location>
    </subcellularLocation>
</comment>
<dbReference type="Gene3D" id="3.30.160.60">
    <property type="entry name" value="Classic Zinc Finger"/>
    <property type="match status" value="6"/>
</dbReference>
<evidence type="ECO:0000256" key="7">
    <source>
        <dbReference type="ARBA" id="ARBA00023125"/>
    </source>
</evidence>
<dbReference type="AlphaFoldDB" id="A0A8J2R107"/>
<keyword evidence="7" id="KW-0238">DNA-binding</keyword>
<keyword evidence="9" id="KW-0539">Nucleus</keyword>
<evidence type="ECO:0000313" key="12">
    <source>
        <dbReference type="EMBL" id="CAG9574927.1"/>
    </source>
</evidence>
<dbReference type="EMBL" id="CAKASE010000073">
    <property type="protein sequence ID" value="CAG9574927.1"/>
    <property type="molecule type" value="Genomic_DNA"/>
</dbReference>
<feature type="domain" description="C2H2-type" evidence="11">
    <location>
        <begin position="355"/>
        <end position="383"/>
    </location>
</feature>
<keyword evidence="4 10" id="KW-0863">Zinc-finger</keyword>
<dbReference type="SUPFAM" id="SSF57667">
    <property type="entry name" value="beta-beta-alpha zinc fingers"/>
    <property type="match status" value="3"/>
</dbReference>
<feature type="domain" description="C2H2-type" evidence="11">
    <location>
        <begin position="440"/>
        <end position="467"/>
    </location>
</feature>
<evidence type="ECO:0000256" key="8">
    <source>
        <dbReference type="ARBA" id="ARBA00023163"/>
    </source>
</evidence>
<proteinExistence type="predicted"/>
<dbReference type="PROSITE" id="PS00028">
    <property type="entry name" value="ZINC_FINGER_C2H2_1"/>
    <property type="match status" value="6"/>
</dbReference>
<dbReference type="Proteomes" id="UP000789524">
    <property type="component" value="Unassembled WGS sequence"/>
</dbReference>
<keyword evidence="6" id="KW-0805">Transcription regulation</keyword>
<reference evidence="12" key="1">
    <citation type="submission" date="2021-09" db="EMBL/GenBank/DDBJ databases">
        <authorList>
            <person name="Martin H S."/>
        </authorList>
    </citation>
    <scope>NUCLEOTIDE SEQUENCE</scope>
</reference>
<evidence type="ECO:0000256" key="3">
    <source>
        <dbReference type="ARBA" id="ARBA00022737"/>
    </source>
</evidence>
<feature type="domain" description="C2H2-type" evidence="11">
    <location>
        <begin position="269"/>
        <end position="291"/>
    </location>
</feature>
<feature type="domain" description="C2H2-type" evidence="11">
    <location>
        <begin position="243"/>
        <end position="265"/>
    </location>
</feature>
<keyword evidence="8" id="KW-0804">Transcription</keyword>
<evidence type="ECO:0000313" key="13">
    <source>
        <dbReference type="Proteomes" id="UP000789524"/>
    </source>
</evidence>
<name>A0A8J2R107_9NEOP</name>
<feature type="domain" description="C2H2-type" evidence="11">
    <location>
        <begin position="384"/>
        <end position="411"/>
    </location>
</feature>
<dbReference type="OrthoDB" id="8922241at2759"/>
<evidence type="ECO:0000256" key="2">
    <source>
        <dbReference type="ARBA" id="ARBA00022723"/>
    </source>
</evidence>
<dbReference type="GO" id="GO:0005634">
    <property type="term" value="C:nucleus"/>
    <property type="evidence" value="ECO:0007669"/>
    <property type="project" value="UniProtKB-SubCell"/>
</dbReference>
<dbReference type="PANTHER" id="PTHR24379:SF121">
    <property type="entry name" value="C2H2-TYPE DOMAIN-CONTAINING PROTEIN"/>
    <property type="match status" value="1"/>
</dbReference>
<dbReference type="PANTHER" id="PTHR24379">
    <property type="entry name" value="KRAB AND ZINC FINGER DOMAIN-CONTAINING"/>
    <property type="match status" value="1"/>
</dbReference>
<evidence type="ECO:0000256" key="9">
    <source>
        <dbReference type="ARBA" id="ARBA00023242"/>
    </source>
</evidence>
<accession>A0A8J2R107</accession>
<keyword evidence="5" id="KW-0862">Zinc</keyword>
<dbReference type="PROSITE" id="PS50157">
    <property type="entry name" value="ZINC_FINGER_C2H2_2"/>
    <property type="match status" value="6"/>
</dbReference>
<dbReference type="FunFam" id="3.30.160.60:FF:000072">
    <property type="entry name" value="zinc finger protein 143 isoform X1"/>
    <property type="match status" value="1"/>
</dbReference>
<dbReference type="GO" id="GO:0008270">
    <property type="term" value="F:zinc ion binding"/>
    <property type="evidence" value="ECO:0007669"/>
    <property type="project" value="UniProtKB-KW"/>
</dbReference>
<evidence type="ECO:0000256" key="5">
    <source>
        <dbReference type="ARBA" id="ARBA00022833"/>
    </source>
</evidence>